<organism evidence="7 8">
    <name type="scientific">Effusibacillus consociatus</name>
    <dbReference type="NCBI Taxonomy" id="1117041"/>
    <lineage>
        <taxon>Bacteria</taxon>
        <taxon>Bacillati</taxon>
        <taxon>Bacillota</taxon>
        <taxon>Bacilli</taxon>
        <taxon>Bacillales</taxon>
        <taxon>Alicyclobacillaceae</taxon>
        <taxon>Effusibacillus</taxon>
    </lineage>
</organism>
<comment type="subcellular location">
    <subcellularLocation>
        <location evidence="1">Cell membrane</location>
        <topology evidence="1">Multi-pass membrane protein</topology>
    </subcellularLocation>
</comment>
<feature type="transmembrane region" description="Helical" evidence="6">
    <location>
        <begin position="97"/>
        <end position="118"/>
    </location>
</feature>
<name>A0ABV9Q2C6_9BACL</name>
<keyword evidence="8" id="KW-1185">Reference proteome</keyword>
<keyword evidence="4 6" id="KW-1133">Transmembrane helix</keyword>
<dbReference type="Pfam" id="PF02588">
    <property type="entry name" value="YitT_membrane"/>
    <property type="match status" value="1"/>
</dbReference>
<keyword evidence="5 6" id="KW-0472">Membrane</keyword>
<dbReference type="PANTHER" id="PTHR33545:SF5">
    <property type="entry name" value="UPF0750 MEMBRANE PROTEIN YITT"/>
    <property type="match status" value="1"/>
</dbReference>
<evidence type="ECO:0000256" key="3">
    <source>
        <dbReference type="ARBA" id="ARBA00022692"/>
    </source>
</evidence>
<evidence type="ECO:0000256" key="2">
    <source>
        <dbReference type="ARBA" id="ARBA00022475"/>
    </source>
</evidence>
<dbReference type="RefSeq" id="WP_380024729.1">
    <property type="nucleotide sequence ID" value="NZ_JBHSHC010000033.1"/>
</dbReference>
<feature type="transmembrane region" description="Helical" evidence="6">
    <location>
        <begin position="43"/>
        <end position="62"/>
    </location>
</feature>
<protein>
    <submittedName>
        <fullName evidence="7">YitT family protein</fullName>
    </submittedName>
</protein>
<keyword evidence="3 6" id="KW-0812">Transmembrane</keyword>
<dbReference type="Proteomes" id="UP001596002">
    <property type="component" value="Unassembled WGS sequence"/>
</dbReference>
<dbReference type="InterPro" id="IPR003740">
    <property type="entry name" value="YitT"/>
</dbReference>
<evidence type="ECO:0000256" key="1">
    <source>
        <dbReference type="ARBA" id="ARBA00004651"/>
    </source>
</evidence>
<keyword evidence="2" id="KW-1003">Cell membrane</keyword>
<reference evidence="8" key="1">
    <citation type="journal article" date="2019" name="Int. J. Syst. Evol. Microbiol.">
        <title>The Global Catalogue of Microorganisms (GCM) 10K type strain sequencing project: providing services to taxonomists for standard genome sequencing and annotation.</title>
        <authorList>
            <consortium name="The Broad Institute Genomics Platform"/>
            <consortium name="The Broad Institute Genome Sequencing Center for Infectious Disease"/>
            <person name="Wu L."/>
            <person name="Ma J."/>
        </authorList>
    </citation>
    <scope>NUCLEOTIDE SEQUENCE [LARGE SCALE GENOMIC DNA]</scope>
    <source>
        <strain evidence="8">WYCCWR 12678</strain>
    </source>
</reference>
<dbReference type="InterPro" id="IPR051461">
    <property type="entry name" value="UPF0750_membrane"/>
</dbReference>
<sequence>MRYFSLILGSAMAGASMKLFLFPFNIPSGGAAGVSVLLFNLFGVPNGTGLFLLNAALLLLGYRIHGFQFVLRTLLTVSLMSLTIDLLPIGPPLRVEWLSASVGALCFGISMSIILYSGSTTGGMDILAKLIERKWGTRFGTNLFAINSAILLAAGALIGWHVTLFGISVQLLSNMMVNLFYKSNASVRVVLNKKEAYR</sequence>
<proteinExistence type="predicted"/>
<accession>A0ABV9Q2C6</accession>
<comment type="caution">
    <text evidence="7">The sequence shown here is derived from an EMBL/GenBank/DDBJ whole genome shotgun (WGS) entry which is preliminary data.</text>
</comment>
<evidence type="ECO:0000256" key="5">
    <source>
        <dbReference type="ARBA" id="ARBA00023136"/>
    </source>
</evidence>
<gene>
    <name evidence="7" type="ORF">ACFO8Q_05565</name>
</gene>
<evidence type="ECO:0000313" key="7">
    <source>
        <dbReference type="EMBL" id="MFC4766835.1"/>
    </source>
</evidence>
<evidence type="ECO:0000313" key="8">
    <source>
        <dbReference type="Proteomes" id="UP001596002"/>
    </source>
</evidence>
<evidence type="ECO:0000256" key="6">
    <source>
        <dbReference type="SAM" id="Phobius"/>
    </source>
</evidence>
<dbReference type="PANTHER" id="PTHR33545">
    <property type="entry name" value="UPF0750 MEMBRANE PROTEIN YITT-RELATED"/>
    <property type="match status" value="1"/>
</dbReference>
<feature type="transmembrane region" description="Helical" evidence="6">
    <location>
        <begin position="139"/>
        <end position="158"/>
    </location>
</feature>
<evidence type="ECO:0000256" key="4">
    <source>
        <dbReference type="ARBA" id="ARBA00022989"/>
    </source>
</evidence>
<dbReference type="EMBL" id="JBHSHC010000033">
    <property type="protein sequence ID" value="MFC4766835.1"/>
    <property type="molecule type" value="Genomic_DNA"/>
</dbReference>